<comment type="caution">
    <text evidence="4">The sequence shown here is derived from an EMBL/GenBank/DDBJ whole genome shotgun (WGS) entry which is preliminary data.</text>
</comment>
<dbReference type="Pfam" id="PF00534">
    <property type="entry name" value="Glycos_transf_1"/>
    <property type="match status" value="1"/>
</dbReference>
<dbReference type="AlphaFoldDB" id="A0A7W6ZQU1"/>
<protein>
    <submittedName>
        <fullName evidence="4">Glycosyltransferase involved in cell wall biosynthesis</fullName>
    </submittedName>
</protein>
<proteinExistence type="predicted"/>
<dbReference type="InterPro" id="IPR001296">
    <property type="entry name" value="Glyco_trans_1"/>
</dbReference>
<dbReference type="CDD" id="cd03801">
    <property type="entry name" value="GT4_PimA-like"/>
    <property type="match status" value="1"/>
</dbReference>
<dbReference type="PANTHER" id="PTHR46401">
    <property type="entry name" value="GLYCOSYLTRANSFERASE WBBK-RELATED"/>
    <property type="match status" value="1"/>
</dbReference>
<dbReference type="Gene3D" id="3.40.50.2000">
    <property type="entry name" value="Glycogen Phosphorylase B"/>
    <property type="match status" value="2"/>
</dbReference>
<keyword evidence="5" id="KW-1185">Reference proteome</keyword>
<evidence type="ECO:0000259" key="2">
    <source>
        <dbReference type="Pfam" id="PF00534"/>
    </source>
</evidence>
<dbReference type="GO" id="GO:0016757">
    <property type="term" value="F:glycosyltransferase activity"/>
    <property type="evidence" value="ECO:0007669"/>
    <property type="project" value="InterPro"/>
</dbReference>
<name>A0A7W6ZQU1_9HYPH</name>
<evidence type="ECO:0000259" key="3">
    <source>
        <dbReference type="Pfam" id="PF13579"/>
    </source>
</evidence>
<evidence type="ECO:0000313" key="4">
    <source>
        <dbReference type="EMBL" id="MBB4566870.1"/>
    </source>
</evidence>
<feature type="domain" description="Glycosyl transferase family 1" evidence="2">
    <location>
        <begin position="253"/>
        <end position="349"/>
    </location>
</feature>
<organism evidence="4 5">
    <name type="scientific">Rhizobium leucaenae</name>
    <dbReference type="NCBI Taxonomy" id="29450"/>
    <lineage>
        <taxon>Bacteria</taxon>
        <taxon>Pseudomonadati</taxon>
        <taxon>Pseudomonadota</taxon>
        <taxon>Alphaproteobacteria</taxon>
        <taxon>Hyphomicrobiales</taxon>
        <taxon>Rhizobiaceae</taxon>
        <taxon>Rhizobium/Agrobacterium group</taxon>
        <taxon>Rhizobium</taxon>
    </lineage>
</organism>
<evidence type="ECO:0000256" key="1">
    <source>
        <dbReference type="ARBA" id="ARBA00022679"/>
    </source>
</evidence>
<dbReference type="SUPFAM" id="SSF53756">
    <property type="entry name" value="UDP-Glycosyltransferase/glycogen phosphorylase"/>
    <property type="match status" value="1"/>
</dbReference>
<keyword evidence="1 4" id="KW-0808">Transferase</keyword>
<dbReference type="EMBL" id="JACIIG010000002">
    <property type="protein sequence ID" value="MBB4566870.1"/>
    <property type="molecule type" value="Genomic_DNA"/>
</dbReference>
<evidence type="ECO:0000313" key="5">
    <source>
        <dbReference type="Proteomes" id="UP000543836"/>
    </source>
</evidence>
<reference evidence="4 5" key="1">
    <citation type="submission" date="2020-08" db="EMBL/GenBank/DDBJ databases">
        <title>Genomic Encyclopedia of Type Strains, Phase IV (KMG-V): Genome sequencing to study the core and pangenomes of soil and plant-associated prokaryotes.</title>
        <authorList>
            <person name="Whitman W."/>
        </authorList>
    </citation>
    <scope>NUCLEOTIDE SEQUENCE [LARGE SCALE GENOMIC DNA]</scope>
    <source>
        <strain evidence="4 5">SEMIA 492</strain>
    </source>
</reference>
<dbReference type="Pfam" id="PF13579">
    <property type="entry name" value="Glyco_trans_4_4"/>
    <property type="match status" value="1"/>
</dbReference>
<dbReference type="PANTHER" id="PTHR46401:SF2">
    <property type="entry name" value="GLYCOSYLTRANSFERASE WBBK-RELATED"/>
    <property type="match status" value="1"/>
</dbReference>
<sequence>MNGALGVNQDRLSLPASFQTQVSRPRNVLMTLDAVGGVWRYAMDLAGGLRHCGVQTVFAGLGPPPSAEQSREACETGTLTWLNVPLDWTTESEERLDVIPDLLAGLAAEHSIDLLHLNLPSQAAGLNIDLPVVVVSHSCVVTWFETVRGSDVPAGWLWQERRNRLGFDRADAVMAPSRSHADALRRSYGPIDNIEIVYNSCRFEPPPVSKEEFVLAAGRWWDEGKNGAVLDQAASLCHARVLMAGPPEGPAGQHIALRNATCLGELPHQEIMTLMAKAAIVVSPSVYEPFGLAALEGARAGAALVLADIPTYRELWNGAALFADPHNPQSFADAINRLMDDAAMRTALGGLAQRRSRDFSADAQCLSLLNVYARAMQRACGLRQRGKL</sequence>
<feature type="domain" description="Glycosyltransferase subfamily 4-like N-terminal" evidence="3">
    <location>
        <begin position="36"/>
        <end position="199"/>
    </location>
</feature>
<gene>
    <name evidence="4" type="ORF">GGE60_000971</name>
</gene>
<dbReference type="InterPro" id="IPR028098">
    <property type="entry name" value="Glyco_trans_4-like_N"/>
</dbReference>
<dbReference type="Proteomes" id="UP000543836">
    <property type="component" value="Unassembled WGS sequence"/>
</dbReference>
<accession>A0A7W6ZQU1</accession>